<dbReference type="STRING" id="561176.SAMN04488561_0439"/>
<evidence type="ECO:0000256" key="13">
    <source>
        <dbReference type="ARBA" id="ARBA00025217"/>
    </source>
</evidence>
<dbReference type="PRINTS" id="PR00984">
    <property type="entry name" value="TRNASYNTHILE"/>
</dbReference>
<dbReference type="Proteomes" id="UP000181980">
    <property type="component" value="Unassembled WGS sequence"/>
</dbReference>
<evidence type="ECO:0000256" key="4">
    <source>
        <dbReference type="ARBA" id="ARBA00011245"/>
    </source>
</evidence>
<keyword evidence="7 15" id="KW-0479">Metal-binding</keyword>
<dbReference type="SUPFAM" id="SSF52374">
    <property type="entry name" value="Nucleotidylyl transferase"/>
    <property type="match status" value="1"/>
</dbReference>
<proteinExistence type="inferred from homology"/>
<keyword evidence="5 15" id="KW-0963">Cytoplasm</keyword>
<dbReference type="GO" id="GO:0006428">
    <property type="term" value="P:isoleucyl-tRNA aminoacylation"/>
    <property type="evidence" value="ECO:0007669"/>
    <property type="project" value="UniProtKB-UniRule"/>
</dbReference>
<evidence type="ECO:0000313" key="18">
    <source>
        <dbReference type="EMBL" id="SED79368.1"/>
    </source>
</evidence>
<evidence type="ECO:0000256" key="12">
    <source>
        <dbReference type="ARBA" id="ARBA00023146"/>
    </source>
</evidence>
<keyword evidence="19" id="KW-1185">Reference proteome</keyword>
<dbReference type="PANTHER" id="PTHR42780">
    <property type="entry name" value="SOLEUCYL-TRNA SYNTHETASE"/>
    <property type="match status" value="1"/>
</dbReference>
<dbReference type="FunFam" id="3.40.50.620:FF:000075">
    <property type="entry name" value="Isoleucine--tRNA ligase"/>
    <property type="match status" value="1"/>
</dbReference>
<dbReference type="InterPro" id="IPR014729">
    <property type="entry name" value="Rossmann-like_a/b/a_fold"/>
</dbReference>
<evidence type="ECO:0000256" key="14">
    <source>
        <dbReference type="ARBA" id="ARBA00048359"/>
    </source>
</evidence>
<evidence type="ECO:0000256" key="15">
    <source>
        <dbReference type="HAMAP-Rule" id="MF_02003"/>
    </source>
</evidence>
<dbReference type="FunFam" id="3.40.50.620:FF:000063">
    <property type="entry name" value="Isoleucine--tRNA ligase"/>
    <property type="match status" value="1"/>
</dbReference>
<dbReference type="InterPro" id="IPR033709">
    <property type="entry name" value="Anticodon_Ile_ABEc"/>
</dbReference>
<evidence type="ECO:0000259" key="17">
    <source>
        <dbReference type="Pfam" id="PF08264"/>
    </source>
</evidence>
<dbReference type="Gene3D" id="1.10.730.10">
    <property type="entry name" value="Isoleucyl-tRNA Synthetase, Domain 1"/>
    <property type="match status" value="1"/>
</dbReference>
<feature type="binding site" evidence="15">
    <location>
        <position position="609"/>
    </location>
    <ligand>
        <name>ATP</name>
        <dbReference type="ChEBI" id="CHEBI:30616"/>
    </ligand>
</feature>
<dbReference type="InterPro" id="IPR009008">
    <property type="entry name" value="Val/Leu/Ile-tRNA-synth_edit"/>
</dbReference>
<dbReference type="GO" id="GO:0002161">
    <property type="term" value="F:aminoacyl-tRNA deacylase activity"/>
    <property type="evidence" value="ECO:0007669"/>
    <property type="project" value="InterPro"/>
</dbReference>
<dbReference type="Gene3D" id="3.90.740.10">
    <property type="entry name" value="Valyl/Leucyl/Isoleucyl-tRNA synthetase, editing domain"/>
    <property type="match status" value="1"/>
</dbReference>
<comment type="subunit">
    <text evidence="4 15">Monomer.</text>
</comment>
<dbReference type="EC" id="6.1.1.5" evidence="15"/>
<keyword evidence="6 15" id="KW-0436">Ligase</keyword>
<gene>
    <name evidence="15" type="primary">ileS</name>
    <name evidence="18" type="ORF">SAMN04488561_0439</name>
</gene>
<dbReference type="RefSeq" id="WP_069114230.1">
    <property type="nucleotide sequence ID" value="NZ_FNUC01000002.1"/>
</dbReference>
<evidence type="ECO:0000256" key="7">
    <source>
        <dbReference type="ARBA" id="ARBA00022723"/>
    </source>
</evidence>
<dbReference type="InterPro" id="IPR002301">
    <property type="entry name" value="Ile-tRNA-ligase"/>
</dbReference>
<comment type="cofactor">
    <cofactor evidence="1 15">
        <name>Zn(2+)</name>
        <dbReference type="ChEBI" id="CHEBI:29105"/>
    </cofactor>
</comment>
<dbReference type="GO" id="GO:0000049">
    <property type="term" value="F:tRNA binding"/>
    <property type="evidence" value="ECO:0007669"/>
    <property type="project" value="InterPro"/>
</dbReference>
<evidence type="ECO:0000259" key="16">
    <source>
        <dbReference type="Pfam" id="PF00133"/>
    </source>
</evidence>
<comment type="function">
    <text evidence="13 15">Catalyzes the attachment of isoleucine to tRNA(Ile). As IleRS can inadvertently accommodate and process structurally similar amino acids such as valine, to avoid such errors it has two additional distinct tRNA(Ile)-dependent editing activities. One activity is designated as 'pretransfer' editing and involves the hydrolysis of activated Val-AMP. The other activity is designated 'posttransfer' editing and involves deacylation of mischarged Val-tRNA(Ile).</text>
</comment>
<evidence type="ECO:0000256" key="8">
    <source>
        <dbReference type="ARBA" id="ARBA00022741"/>
    </source>
</evidence>
<dbReference type="GO" id="GO:0005737">
    <property type="term" value="C:cytoplasm"/>
    <property type="evidence" value="ECO:0007669"/>
    <property type="project" value="UniProtKB-SubCell"/>
</dbReference>
<dbReference type="AlphaFoldDB" id="A0A1H5DKP1"/>
<evidence type="ECO:0000256" key="2">
    <source>
        <dbReference type="ARBA" id="ARBA00004496"/>
    </source>
</evidence>
<comment type="catalytic activity">
    <reaction evidence="14 15">
        <text>tRNA(Ile) + L-isoleucine + ATP = L-isoleucyl-tRNA(Ile) + AMP + diphosphate</text>
        <dbReference type="Rhea" id="RHEA:11060"/>
        <dbReference type="Rhea" id="RHEA-COMP:9666"/>
        <dbReference type="Rhea" id="RHEA-COMP:9695"/>
        <dbReference type="ChEBI" id="CHEBI:30616"/>
        <dbReference type="ChEBI" id="CHEBI:33019"/>
        <dbReference type="ChEBI" id="CHEBI:58045"/>
        <dbReference type="ChEBI" id="CHEBI:78442"/>
        <dbReference type="ChEBI" id="CHEBI:78528"/>
        <dbReference type="ChEBI" id="CHEBI:456215"/>
        <dbReference type="EC" id="6.1.1.5"/>
    </reaction>
</comment>
<dbReference type="SUPFAM" id="SSF50677">
    <property type="entry name" value="ValRS/IleRS/LeuRS editing domain"/>
    <property type="match status" value="1"/>
</dbReference>
<organism evidence="18 19">
    <name type="scientific">Jiangella alba</name>
    <dbReference type="NCBI Taxonomy" id="561176"/>
    <lineage>
        <taxon>Bacteria</taxon>
        <taxon>Bacillati</taxon>
        <taxon>Actinomycetota</taxon>
        <taxon>Actinomycetes</taxon>
        <taxon>Jiangellales</taxon>
        <taxon>Jiangellaceae</taxon>
        <taxon>Jiangella</taxon>
    </lineage>
</organism>
<keyword evidence="11 15" id="KW-0648">Protein biosynthesis</keyword>
<dbReference type="CDD" id="cd00818">
    <property type="entry name" value="IleRS_core"/>
    <property type="match status" value="1"/>
</dbReference>
<evidence type="ECO:0000256" key="6">
    <source>
        <dbReference type="ARBA" id="ARBA00022598"/>
    </source>
</evidence>
<dbReference type="Pfam" id="PF00133">
    <property type="entry name" value="tRNA-synt_1"/>
    <property type="match status" value="1"/>
</dbReference>
<evidence type="ECO:0000256" key="10">
    <source>
        <dbReference type="ARBA" id="ARBA00022840"/>
    </source>
</evidence>
<protein>
    <recommendedName>
        <fullName evidence="15">Isoleucine--tRNA ligase</fullName>
        <ecNumber evidence="15">6.1.1.5</ecNumber>
    </recommendedName>
    <alternativeName>
        <fullName evidence="15">Isoleucyl-tRNA synthetase</fullName>
        <shortName evidence="15">IleRS</shortName>
    </alternativeName>
</protein>
<dbReference type="InterPro" id="IPR013155">
    <property type="entry name" value="M/V/L/I-tRNA-synth_anticd-bd"/>
</dbReference>
<feature type="short sequence motif" description="'HIGH' region" evidence="15">
    <location>
        <begin position="56"/>
        <end position="66"/>
    </location>
</feature>
<dbReference type="GO" id="GO:0004822">
    <property type="term" value="F:isoleucine-tRNA ligase activity"/>
    <property type="evidence" value="ECO:0007669"/>
    <property type="project" value="UniProtKB-UniRule"/>
</dbReference>
<evidence type="ECO:0000256" key="9">
    <source>
        <dbReference type="ARBA" id="ARBA00022833"/>
    </source>
</evidence>
<sequence length="1056" mass="116991">MTNATEPTGYREVPAQVDLPALEHDVLALWRDNDVFAQTVKNSEGRPLWTFYEGPPTANGMPGTHHIEARAFKDVFPRYRTMKGYHVPRQAGWDCHGLPVEIAVEKELGFQTKSDIEAFGVAEFNQKCRESVLRHVDAFEQLTDRMGYWVDLSQAYRTMDASYVQSVWWSLKQIFDNGLLVEDYRVSPYCPRDETALSSHELAQGYETVVDPSVYVRFPLTGGPLAGQASLLVWTTTPWTLVSNTAVAAHPDVTYVAARAAGSSELLVVAEPLLATVLGDDAEVISSFTGADMERWTYQRPFELVDIPDAHIVVVDGYVTTEDGTGLVHQAPAFGADDLRVCRRYDLPVVNPVGADGTFAADVPLVGGQFFKRADADLVDDLEQRGVLFRHVPYEHEYPHCWRCHTPLIYYAQPSWYIRTTQIKDALLRENEKTNWYPETIKWGRYGEWLRGNVDWALSRNRYWGTPLPIWRNDDDPSRMVCVGSLAELSELSGQDLSELDPHRPYVDDVTFTLDGVPGTFRREPYVIDVWYDSGAMPFAQVGYPYAPGSAEAFEKSYPAQFISEALDQTRGWFYTLMAIGTLVFDRSSYENVVCLGLILAEDGRRMSKHLGNIIEPIPLMDEHGADAVRWFMLASGSPWLPRRVGRASLQEIVRKVLLTYWNTASFLSLYGRTAGWTPGAGAPPVAERPVLDRWALSELHRLVREVDAAMDGFDTQAAGAKLTAFVDDLSNWYVRRSRRRFWDGDPAALATLHECVETLTRLMAPMVPFVTERVWQDLVVPSDPDAAASVHAATWPEADATLIDDALRAEMALTRRLVELGRAARAESKVRTRQPLSRALVGARGWDTLRPELRAEVADELNVASVLSLAEAGAGEDLVDVSAKANFRSLGKRFAKDTPRVAAAVAAADAPALAAALKSTGRASVSVDGLGEVELAPDDVVVTETPREGWAVAREGETVALDLTLTDALVRAGLVREAVRLVQEARKASGFEVSDRIELAWSASDQLAAALREHGDLLADEVLATSVQEGLDALDGLPDHGDDDLGLTFRVRRVA</sequence>
<evidence type="ECO:0000256" key="11">
    <source>
        <dbReference type="ARBA" id="ARBA00022917"/>
    </source>
</evidence>
<evidence type="ECO:0000256" key="1">
    <source>
        <dbReference type="ARBA" id="ARBA00001947"/>
    </source>
</evidence>
<feature type="domain" description="Methionyl/Valyl/Leucyl/Isoleucyl-tRNA synthetase anticodon-binding" evidence="17">
    <location>
        <begin position="693"/>
        <end position="838"/>
    </location>
</feature>
<dbReference type="SUPFAM" id="SSF47323">
    <property type="entry name" value="Anticodon-binding domain of a subclass of class I aminoacyl-tRNA synthetases"/>
    <property type="match status" value="1"/>
</dbReference>
<feature type="short sequence motif" description="'KMSKS' region" evidence="15">
    <location>
        <begin position="606"/>
        <end position="610"/>
    </location>
</feature>
<dbReference type="Pfam" id="PF19302">
    <property type="entry name" value="DUF5915"/>
    <property type="match status" value="1"/>
</dbReference>
<keyword evidence="8 15" id="KW-0547">Nucleotide-binding</keyword>
<dbReference type="Gene3D" id="3.40.50.620">
    <property type="entry name" value="HUPs"/>
    <property type="match status" value="2"/>
</dbReference>
<dbReference type="Pfam" id="PF08264">
    <property type="entry name" value="Anticodon_1"/>
    <property type="match status" value="1"/>
</dbReference>
<evidence type="ECO:0000256" key="3">
    <source>
        <dbReference type="ARBA" id="ARBA00007078"/>
    </source>
</evidence>
<name>A0A1H5DKP1_9ACTN</name>
<accession>A0A1H5DKP1</accession>
<dbReference type="EMBL" id="FNUC01000002">
    <property type="protein sequence ID" value="SED79368.1"/>
    <property type="molecule type" value="Genomic_DNA"/>
</dbReference>
<comment type="similarity">
    <text evidence="3 15">Belongs to the class-I aminoacyl-tRNA synthetase family. IleS type 2 subfamily.</text>
</comment>
<keyword evidence="12 15" id="KW-0030">Aminoacyl-tRNA synthetase</keyword>
<comment type="subcellular location">
    <subcellularLocation>
        <location evidence="2 15">Cytoplasm</location>
    </subcellularLocation>
</comment>
<dbReference type="OrthoDB" id="9810365at2"/>
<dbReference type="HAMAP" id="MF_02003">
    <property type="entry name" value="Ile_tRNA_synth_type2"/>
    <property type="match status" value="1"/>
</dbReference>
<evidence type="ECO:0000313" key="19">
    <source>
        <dbReference type="Proteomes" id="UP000181980"/>
    </source>
</evidence>
<dbReference type="PANTHER" id="PTHR42780:SF1">
    <property type="entry name" value="ISOLEUCINE--TRNA LIGASE, CYTOPLASMIC"/>
    <property type="match status" value="1"/>
</dbReference>
<dbReference type="GO" id="GO:0005524">
    <property type="term" value="F:ATP binding"/>
    <property type="evidence" value="ECO:0007669"/>
    <property type="project" value="UniProtKB-UniRule"/>
</dbReference>
<evidence type="ECO:0000256" key="5">
    <source>
        <dbReference type="ARBA" id="ARBA00022490"/>
    </source>
</evidence>
<feature type="domain" description="Aminoacyl-tRNA synthetase class Ia" evidence="16">
    <location>
        <begin position="26"/>
        <end position="636"/>
    </location>
</feature>
<dbReference type="InterPro" id="IPR009080">
    <property type="entry name" value="tRNAsynth_Ia_anticodon-bd"/>
</dbReference>
<comment type="domain">
    <text evidence="15">IleRS has two distinct active sites: one for aminoacylation and one for editing. The misactivated valine is translocated from the active site to the editing site, which sterically excludes the correctly activated isoleucine. The single editing site contains two valyl binding pockets, one specific for each substrate (Val-AMP or Val-tRNA(Ile)).</text>
</comment>
<dbReference type="FunFam" id="3.90.740.10:FF:000016">
    <property type="entry name" value="Isoleucine--tRNA ligase"/>
    <property type="match status" value="1"/>
</dbReference>
<dbReference type="InterPro" id="IPR023586">
    <property type="entry name" value="Ile-tRNA-ligase_type2"/>
</dbReference>
<dbReference type="NCBIfam" id="TIGR00392">
    <property type="entry name" value="ileS"/>
    <property type="match status" value="1"/>
</dbReference>
<reference evidence="19" key="1">
    <citation type="submission" date="2016-10" db="EMBL/GenBank/DDBJ databases">
        <authorList>
            <person name="Varghese N."/>
            <person name="Submissions S."/>
        </authorList>
    </citation>
    <scope>NUCLEOTIDE SEQUENCE [LARGE SCALE GENOMIC DNA]</scope>
    <source>
        <strain evidence="19">DSM 45237</strain>
    </source>
</reference>
<dbReference type="GO" id="GO:0008270">
    <property type="term" value="F:zinc ion binding"/>
    <property type="evidence" value="ECO:0007669"/>
    <property type="project" value="UniProtKB-UniRule"/>
</dbReference>
<keyword evidence="10 15" id="KW-0067">ATP-binding</keyword>
<dbReference type="CDD" id="cd07961">
    <property type="entry name" value="Anticodon_Ia_Ile_ABEc"/>
    <property type="match status" value="1"/>
</dbReference>
<dbReference type="InterPro" id="IPR002300">
    <property type="entry name" value="aa-tRNA-synth_Ia"/>
</dbReference>
<keyword evidence="9 15" id="KW-0862">Zinc</keyword>